<organism evidence="1 2">
    <name type="scientific">Clostridium neuense</name>
    <dbReference type="NCBI Taxonomy" id="1728934"/>
    <lineage>
        <taxon>Bacteria</taxon>
        <taxon>Bacillati</taxon>
        <taxon>Bacillota</taxon>
        <taxon>Clostridia</taxon>
        <taxon>Eubacteriales</taxon>
        <taxon>Clostridiaceae</taxon>
        <taxon>Clostridium</taxon>
    </lineage>
</organism>
<evidence type="ECO:0000313" key="2">
    <source>
        <dbReference type="Proteomes" id="UP001623592"/>
    </source>
</evidence>
<dbReference type="InterPro" id="IPR025374">
    <property type="entry name" value="DUF4364"/>
</dbReference>
<gene>
    <name evidence="1" type="ORF">ACJDT4_10335</name>
</gene>
<evidence type="ECO:0000313" key="1">
    <source>
        <dbReference type="EMBL" id="MFL0250819.1"/>
    </source>
</evidence>
<name>A0ABW8TE81_9CLOT</name>
<dbReference type="Proteomes" id="UP001623592">
    <property type="component" value="Unassembled WGS sequence"/>
</dbReference>
<reference evidence="1 2" key="1">
    <citation type="submission" date="2024-11" db="EMBL/GenBank/DDBJ databases">
        <authorList>
            <person name="Heng Y.C."/>
            <person name="Lim A.C.H."/>
            <person name="Lee J.K.Y."/>
            <person name="Kittelmann S."/>
        </authorList>
    </citation>
    <scope>NUCLEOTIDE SEQUENCE [LARGE SCALE GENOMIC DNA]</scope>
    <source>
        <strain evidence="1 2">WILCCON 0114</strain>
    </source>
</reference>
<dbReference type="Gene3D" id="1.10.10.10">
    <property type="entry name" value="Winged helix-like DNA-binding domain superfamily/Winged helix DNA-binding domain"/>
    <property type="match status" value="1"/>
</dbReference>
<sequence>MFEDTLELAENKLLLLYILNELKFPISKNQLTEIVLENNFMNYFILQQYILELISSNFIESVEQDGKHRISITSSGINVLNLFSNRLLDEKKSIIDNYIKLNLNNIKNAISVTADYTIENKNSYVVTLKAIENDITLIEVKLNVVSNKQARDLCAKWKNSSSDLYTKIISLLTQD</sequence>
<dbReference type="EMBL" id="JBJIAA010000007">
    <property type="protein sequence ID" value="MFL0250819.1"/>
    <property type="molecule type" value="Genomic_DNA"/>
</dbReference>
<proteinExistence type="predicted"/>
<protein>
    <submittedName>
        <fullName evidence="1">DUF4364 family protein</fullName>
    </submittedName>
</protein>
<dbReference type="Pfam" id="PF14277">
    <property type="entry name" value="DUF4364"/>
    <property type="match status" value="1"/>
</dbReference>
<keyword evidence="2" id="KW-1185">Reference proteome</keyword>
<accession>A0ABW8TE81</accession>
<comment type="caution">
    <text evidence="1">The sequence shown here is derived from an EMBL/GenBank/DDBJ whole genome shotgun (WGS) entry which is preliminary data.</text>
</comment>
<dbReference type="InterPro" id="IPR036388">
    <property type="entry name" value="WH-like_DNA-bd_sf"/>
</dbReference>
<dbReference type="RefSeq" id="WP_406787480.1">
    <property type="nucleotide sequence ID" value="NZ_JBJIAA010000007.1"/>
</dbReference>